<keyword evidence="2" id="KW-0472">Membrane</keyword>
<name>A0A7G3ALM2_LUTLO</name>
<keyword evidence="2" id="KW-1133">Transmembrane helix</keyword>
<organism evidence="4">
    <name type="scientific">Lutzomyia longipalpis</name>
    <name type="common">Sand fly</name>
    <dbReference type="NCBI Taxonomy" id="7200"/>
    <lineage>
        <taxon>Eukaryota</taxon>
        <taxon>Metazoa</taxon>
        <taxon>Ecdysozoa</taxon>
        <taxon>Arthropoda</taxon>
        <taxon>Hexapoda</taxon>
        <taxon>Insecta</taxon>
        <taxon>Pterygota</taxon>
        <taxon>Neoptera</taxon>
        <taxon>Endopterygota</taxon>
        <taxon>Diptera</taxon>
        <taxon>Nematocera</taxon>
        <taxon>Psychodoidea</taxon>
        <taxon>Psychodidae</taxon>
        <taxon>Lutzomyia</taxon>
        <taxon>Lutzomyia</taxon>
    </lineage>
</organism>
<accession>A0A7G3ALM2</accession>
<sequence length="259" mass="29503">MDMTITLCFSLVLLGNSVAHDASATSTIPSTIPSNKVPPLLFPEDDSQYRIIKQNETAIQHILQITSKDDVIREIPLTEGQPTTVEMINTTTKVDEPPTTTAAATTTAKPEVSPMDSQEKDEPSHEESEEETEEDDSIYYDDDDTPDTTSNDPKEQVEKIQSDGKYKTSQELEEQFNRNNEEENKKSPEIVDIVVDYPNQMDHTHIVAIVAVVTIAILAFVLYFGLIYWRYHLQKIYGSRQRLVTEDDWYHNDSRDFEI</sequence>
<dbReference type="AlphaFoldDB" id="A0A7G3ALM2"/>
<evidence type="ECO:0000256" key="3">
    <source>
        <dbReference type="SAM" id="SignalP"/>
    </source>
</evidence>
<keyword evidence="3" id="KW-0732">Signal</keyword>
<feature type="compositionally biased region" description="Acidic residues" evidence="1">
    <location>
        <begin position="127"/>
        <end position="146"/>
    </location>
</feature>
<proteinExistence type="predicted"/>
<feature type="chain" id="PRO_5028803568" evidence="3">
    <location>
        <begin position="25"/>
        <end position="259"/>
    </location>
</feature>
<dbReference type="VEuPathDB" id="VectorBase:LLONM1_011495"/>
<feature type="compositionally biased region" description="Basic and acidic residues" evidence="1">
    <location>
        <begin position="117"/>
        <end position="126"/>
    </location>
</feature>
<evidence type="ECO:0000256" key="2">
    <source>
        <dbReference type="SAM" id="Phobius"/>
    </source>
</evidence>
<feature type="compositionally biased region" description="Basic and acidic residues" evidence="1">
    <location>
        <begin position="152"/>
        <end position="185"/>
    </location>
</feature>
<feature type="region of interest" description="Disordered" evidence="1">
    <location>
        <begin position="82"/>
        <end position="185"/>
    </location>
</feature>
<feature type="signal peptide" evidence="3">
    <location>
        <begin position="1"/>
        <end position="24"/>
    </location>
</feature>
<feature type="transmembrane region" description="Helical" evidence="2">
    <location>
        <begin position="206"/>
        <end position="229"/>
    </location>
</feature>
<reference evidence="4" key="1">
    <citation type="journal article" date="2020" name="BMC">
        <title>Leishmania infection induces a limited differential gene expression in the sand fly midgut.</title>
        <authorList>
            <person name="Coutinho-Abreu I.V."/>
            <person name="Serafim T.D."/>
            <person name="Meneses C."/>
            <person name="Kamhawi S."/>
            <person name="Oliveira F."/>
            <person name="Valenzuela J.G."/>
        </authorList>
    </citation>
    <scope>NUCLEOTIDE SEQUENCE</scope>
    <source>
        <strain evidence="4">Jacobina</strain>
        <tissue evidence="4">Midgut</tissue>
    </source>
</reference>
<feature type="compositionally biased region" description="Low complexity" evidence="1">
    <location>
        <begin position="97"/>
        <end position="108"/>
    </location>
</feature>
<protein>
    <submittedName>
        <fullName evidence="4">Uncharacterized protein</fullName>
    </submittedName>
</protein>
<evidence type="ECO:0000313" key="4">
    <source>
        <dbReference type="EMBL" id="MBC1172814.1"/>
    </source>
</evidence>
<keyword evidence="2" id="KW-0812">Transmembrane</keyword>
<evidence type="ECO:0000256" key="1">
    <source>
        <dbReference type="SAM" id="MobiDB-lite"/>
    </source>
</evidence>
<dbReference type="EMBL" id="GITU01004111">
    <property type="protein sequence ID" value="MBC1172814.1"/>
    <property type="molecule type" value="Transcribed_RNA"/>
</dbReference>